<dbReference type="GO" id="GO:0071555">
    <property type="term" value="P:cell wall organization"/>
    <property type="evidence" value="ECO:0007669"/>
    <property type="project" value="UniProtKB-KW"/>
</dbReference>
<dbReference type="InterPro" id="IPR001460">
    <property type="entry name" value="PCN-bd_Tpept"/>
</dbReference>
<keyword evidence="12" id="KW-0573">Peptidoglycan synthesis</keyword>
<reference evidence="22 23" key="1">
    <citation type="journal article" date="2019" name="ISME J.">
        <title>Insights into ecological role of a new deltaproteobacterial order Candidatus Acidulodesulfobacterales by metagenomics and metatranscriptomics.</title>
        <authorList>
            <person name="Tan S."/>
            <person name="Liu J."/>
            <person name="Fang Y."/>
            <person name="Hedlund B.P."/>
            <person name="Lian Z.H."/>
            <person name="Huang L.Y."/>
            <person name="Li J.T."/>
            <person name="Huang L.N."/>
            <person name="Li W.J."/>
            <person name="Jiang H.C."/>
            <person name="Dong H.L."/>
            <person name="Shu W.S."/>
        </authorList>
    </citation>
    <scope>NUCLEOTIDE SEQUENCE [LARGE SCALE GENOMIC DNA]</scope>
    <source>
        <strain evidence="22">AP2</strain>
    </source>
</reference>
<dbReference type="InterPro" id="IPR036138">
    <property type="entry name" value="PBP_dimer_sf"/>
</dbReference>
<dbReference type="GO" id="GO:0008800">
    <property type="term" value="F:beta-lactamase activity"/>
    <property type="evidence" value="ECO:0007669"/>
    <property type="project" value="UniProtKB-UniRule"/>
</dbReference>
<keyword evidence="13 19" id="KW-1133">Transmembrane helix</keyword>
<dbReference type="GO" id="GO:0005886">
    <property type="term" value="C:plasma membrane"/>
    <property type="evidence" value="ECO:0007669"/>
    <property type="project" value="UniProtKB-SubCell"/>
</dbReference>
<name>A0A519BHI8_ACIG2</name>
<dbReference type="Pfam" id="PF03717">
    <property type="entry name" value="PBP_dimer"/>
    <property type="match status" value="1"/>
</dbReference>
<dbReference type="PANTHER" id="PTHR30627">
    <property type="entry name" value="PEPTIDOGLYCAN D,D-TRANSPEPTIDASE"/>
    <property type="match status" value="1"/>
</dbReference>
<comment type="catalytic activity">
    <reaction evidence="18">
        <text>a beta-lactam + H2O = a substituted beta-amino acid</text>
        <dbReference type="Rhea" id="RHEA:20401"/>
        <dbReference type="ChEBI" id="CHEBI:15377"/>
        <dbReference type="ChEBI" id="CHEBI:35627"/>
        <dbReference type="ChEBI" id="CHEBI:140347"/>
        <dbReference type="EC" id="3.5.2.6"/>
    </reaction>
</comment>
<keyword evidence="9" id="KW-0732">Signal</keyword>
<evidence type="ECO:0000256" key="10">
    <source>
        <dbReference type="ARBA" id="ARBA00022801"/>
    </source>
</evidence>
<dbReference type="InterPro" id="IPR017790">
    <property type="entry name" value="Penicillin-binding_protein_2"/>
</dbReference>
<dbReference type="GO" id="GO:0017001">
    <property type="term" value="P:antibiotic catabolic process"/>
    <property type="evidence" value="ECO:0007669"/>
    <property type="project" value="InterPro"/>
</dbReference>
<evidence type="ECO:0000313" key="23">
    <source>
        <dbReference type="Proteomes" id="UP000316562"/>
    </source>
</evidence>
<accession>A0A519BHI8</accession>
<keyword evidence="6" id="KW-0997">Cell inner membrane</keyword>
<feature type="active site" description="Acyl-ester intermediate" evidence="17">
    <location>
        <position position="323"/>
    </location>
</feature>
<dbReference type="Proteomes" id="UP000316562">
    <property type="component" value="Unassembled WGS sequence"/>
</dbReference>
<evidence type="ECO:0000256" key="6">
    <source>
        <dbReference type="ARBA" id="ARBA00022519"/>
    </source>
</evidence>
<feature type="modified residue" description="N6-carboxylysine" evidence="17">
    <location>
        <position position="326"/>
    </location>
</feature>
<evidence type="ECO:0000256" key="17">
    <source>
        <dbReference type="PIRSR" id="PIRSR602137-50"/>
    </source>
</evidence>
<dbReference type="GO" id="GO:0006508">
    <property type="term" value="P:proteolysis"/>
    <property type="evidence" value="ECO:0007669"/>
    <property type="project" value="UniProtKB-KW"/>
</dbReference>
<comment type="subcellular location">
    <subcellularLocation>
        <location evidence="2">Cell membrane</location>
    </subcellularLocation>
    <subcellularLocation>
        <location evidence="1">Membrane</location>
        <topology evidence="1">Single-pass membrane protein</topology>
    </subcellularLocation>
</comment>
<feature type="domain" description="Penicillin-binding protein dimerisation" evidence="21">
    <location>
        <begin position="61"/>
        <end position="228"/>
    </location>
</feature>
<dbReference type="EC" id="3.5.2.6" evidence="4 18"/>
<dbReference type="GO" id="GO:0008360">
    <property type="term" value="P:regulation of cell shape"/>
    <property type="evidence" value="ECO:0007669"/>
    <property type="project" value="UniProtKB-KW"/>
</dbReference>
<feature type="domain" description="Penicillin-binding protein transpeptidase" evidence="20">
    <location>
        <begin position="264"/>
        <end position="599"/>
    </location>
</feature>
<dbReference type="PROSITE" id="PS00337">
    <property type="entry name" value="BETA_LACTAMASE_D"/>
    <property type="match status" value="1"/>
</dbReference>
<dbReference type="NCBIfam" id="TIGR03423">
    <property type="entry name" value="pbp2_mrdA"/>
    <property type="match status" value="1"/>
</dbReference>
<gene>
    <name evidence="22" type="primary">mrdA</name>
    <name evidence="22" type="ORF">EVJ46_00395</name>
</gene>
<dbReference type="SUPFAM" id="SSF56601">
    <property type="entry name" value="beta-lactamase/transpeptidase-like"/>
    <property type="match status" value="1"/>
</dbReference>
<evidence type="ECO:0000259" key="20">
    <source>
        <dbReference type="Pfam" id="PF00905"/>
    </source>
</evidence>
<dbReference type="GO" id="GO:0008658">
    <property type="term" value="F:penicillin binding"/>
    <property type="evidence" value="ECO:0007669"/>
    <property type="project" value="InterPro"/>
</dbReference>
<evidence type="ECO:0000256" key="19">
    <source>
        <dbReference type="SAM" id="Phobius"/>
    </source>
</evidence>
<keyword evidence="5" id="KW-1003">Cell membrane</keyword>
<dbReference type="GO" id="GO:0009002">
    <property type="term" value="F:serine-type D-Ala-D-Ala carboxypeptidase activity"/>
    <property type="evidence" value="ECO:0007669"/>
    <property type="project" value="InterPro"/>
</dbReference>
<evidence type="ECO:0000313" key="22">
    <source>
        <dbReference type="EMBL" id="RZD16735.1"/>
    </source>
</evidence>
<dbReference type="InterPro" id="IPR050515">
    <property type="entry name" value="Beta-lactam/transpept"/>
</dbReference>
<comment type="caution">
    <text evidence="22">The sequence shown here is derived from an EMBL/GenBank/DDBJ whole genome shotgun (WGS) entry which is preliminary data.</text>
</comment>
<dbReference type="Pfam" id="PF00905">
    <property type="entry name" value="Transpeptidase"/>
    <property type="match status" value="1"/>
</dbReference>
<dbReference type="Gene3D" id="3.40.710.10">
    <property type="entry name" value="DD-peptidase/beta-lactamase superfamily"/>
    <property type="match status" value="1"/>
</dbReference>
<dbReference type="SUPFAM" id="SSF56519">
    <property type="entry name" value="Penicillin binding protein dimerisation domain"/>
    <property type="match status" value="1"/>
</dbReference>
<evidence type="ECO:0000256" key="9">
    <source>
        <dbReference type="ARBA" id="ARBA00022729"/>
    </source>
</evidence>
<dbReference type="PANTHER" id="PTHR30627:SF2">
    <property type="entry name" value="PEPTIDOGLYCAN D,D-TRANSPEPTIDASE MRDA"/>
    <property type="match status" value="1"/>
</dbReference>
<keyword evidence="7" id="KW-0645">Protease</keyword>
<dbReference type="Gene3D" id="3.90.1310.10">
    <property type="entry name" value="Penicillin-binding protein 2a (Domain 2)"/>
    <property type="match status" value="1"/>
</dbReference>
<proteinExistence type="inferred from homology"/>
<comment type="similarity">
    <text evidence="3 18">Belongs to the class-D beta-lactamase family.</text>
</comment>
<evidence type="ECO:0000256" key="2">
    <source>
        <dbReference type="ARBA" id="ARBA00004236"/>
    </source>
</evidence>
<evidence type="ECO:0000256" key="14">
    <source>
        <dbReference type="ARBA" id="ARBA00023136"/>
    </source>
</evidence>
<evidence type="ECO:0000256" key="13">
    <source>
        <dbReference type="ARBA" id="ARBA00022989"/>
    </source>
</evidence>
<keyword evidence="8 19" id="KW-0812">Transmembrane</keyword>
<dbReference type="InterPro" id="IPR002137">
    <property type="entry name" value="Beta-lactam_class-D_AS"/>
</dbReference>
<evidence type="ECO:0000256" key="16">
    <source>
        <dbReference type="ARBA" id="ARBA00023316"/>
    </source>
</evidence>
<evidence type="ECO:0000256" key="7">
    <source>
        <dbReference type="ARBA" id="ARBA00022670"/>
    </source>
</evidence>
<evidence type="ECO:0000256" key="5">
    <source>
        <dbReference type="ARBA" id="ARBA00022475"/>
    </source>
</evidence>
<protein>
    <recommendedName>
        <fullName evidence="4 18">Beta-lactamase</fullName>
        <ecNumber evidence="4 18">3.5.2.6</ecNumber>
    </recommendedName>
</protein>
<dbReference type="InterPro" id="IPR012338">
    <property type="entry name" value="Beta-lactam/transpept-like"/>
</dbReference>
<dbReference type="GO" id="GO:0009252">
    <property type="term" value="P:peptidoglycan biosynthetic process"/>
    <property type="evidence" value="ECO:0007669"/>
    <property type="project" value="UniProtKB-KW"/>
</dbReference>
<evidence type="ECO:0000259" key="21">
    <source>
        <dbReference type="Pfam" id="PF03717"/>
    </source>
</evidence>
<dbReference type="EMBL" id="SGBC01000001">
    <property type="protein sequence ID" value="RZD16735.1"/>
    <property type="molecule type" value="Genomic_DNA"/>
</dbReference>
<sequence length="632" mass="71641">MSSAFNENGIFNSQKKRLNFIALIFSVICLLIIARIFFLQVINGNHYYYLAKNNATRIIYLPAPRGYILSDTGKIMVDNESSFNIAVTVAHTKSLKRELHLIASMFHKKYSRLYKIVKKEEFIPDYDSIVLIRNLSIKNLSVFEVNKLYLPGFFIEKIPIRHYKYGDIGAQIFGYVGLVSSEQLKEKKYSYVNPSDIIGETGLEYYYQKYLHGKDGEKRVVVNSFGKSEGKVVVEKPKMGDNVYTTLDLTLEKLAYKLMKKKEGAVIAMNPNNGKILAMVSTPSFNPVYFSKGISTKEWDKIINNDEHPLQNKAIQNSLAPGSTFKIVGALAGLETHLITPNKKIFAGPTFKLGDAVFYNWNPNQDSKINLYTALEESVDTYFYSIAVRLHISQIAYYAHLLGFGKKTGIDLPAENPGFIPTRKLVYKVYHRRWYKGSTLSSIIGQSYVSVTPLQLVEAYSAIANGGYLYRPYIVSKIVSSSGRIVKQIKSRLIRRIKLKRSYIKAIKKGLYEVVNGKNGTATNGRIRGISFCGKTGTAQIISKTYSIYDAKYIPRKDRDNAWFVGFAPMNHPKIAVVVLEMHAKFLGAHAAVVAKKIVEKYLEQKGMWKPSLKKRKNNKNKNLPSFIYTSF</sequence>
<keyword evidence="15 18" id="KW-0046">Antibiotic resistance</keyword>
<evidence type="ECO:0000256" key="12">
    <source>
        <dbReference type="ARBA" id="ARBA00022984"/>
    </source>
</evidence>
<evidence type="ECO:0000256" key="1">
    <source>
        <dbReference type="ARBA" id="ARBA00004167"/>
    </source>
</evidence>
<evidence type="ECO:0000256" key="3">
    <source>
        <dbReference type="ARBA" id="ARBA00007898"/>
    </source>
</evidence>
<keyword evidence="14 19" id="KW-0472">Membrane</keyword>
<evidence type="ECO:0000256" key="8">
    <source>
        <dbReference type="ARBA" id="ARBA00022692"/>
    </source>
</evidence>
<dbReference type="Gene3D" id="3.30.1390.30">
    <property type="entry name" value="Penicillin-binding protein 2a, domain 3"/>
    <property type="match status" value="1"/>
</dbReference>
<dbReference type="InterPro" id="IPR005311">
    <property type="entry name" value="PBP_dimer"/>
</dbReference>
<keyword evidence="16" id="KW-0961">Cell wall biogenesis/degradation</keyword>
<dbReference type="GO" id="GO:0071972">
    <property type="term" value="F:peptidoglycan L,D-transpeptidase activity"/>
    <property type="evidence" value="ECO:0007669"/>
    <property type="project" value="TreeGrafter"/>
</dbReference>
<evidence type="ECO:0000256" key="4">
    <source>
        <dbReference type="ARBA" id="ARBA00012865"/>
    </source>
</evidence>
<evidence type="ECO:0000256" key="15">
    <source>
        <dbReference type="ARBA" id="ARBA00023251"/>
    </source>
</evidence>
<dbReference type="GO" id="GO:0046677">
    <property type="term" value="P:response to antibiotic"/>
    <property type="evidence" value="ECO:0007669"/>
    <property type="project" value="UniProtKB-UniRule"/>
</dbReference>
<dbReference type="AlphaFoldDB" id="A0A519BHI8"/>
<evidence type="ECO:0000256" key="18">
    <source>
        <dbReference type="RuleBase" id="RU361140"/>
    </source>
</evidence>
<feature type="transmembrane region" description="Helical" evidence="19">
    <location>
        <begin position="20"/>
        <end position="42"/>
    </location>
</feature>
<evidence type="ECO:0000256" key="11">
    <source>
        <dbReference type="ARBA" id="ARBA00022960"/>
    </source>
</evidence>
<organism evidence="22 23">
    <name type="scientific">Acididesulfobacter guangdongensis</name>
    <dbReference type="NCBI Taxonomy" id="2597225"/>
    <lineage>
        <taxon>Bacteria</taxon>
        <taxon>Deltaproteobacteria</taxon>
        <taxon>Candidatus Acidulodesulfobacterales</taxon>
        <taxon>Candidatus Acididesulfobacter</taxon>
    </lineage>
</organism>
<keyword evidence="11" id="KW-0133">Cell shape</keyword>
<keyword evidence="10 18" id="KW-0378">Hydrolase</keyword>